<dbReference type="EMBL" id="BMYV01000003">
    <property type="protein sequence ID" value="GGX75284.1"/>
    <property type="molecule type" value="Genomic_DNA"/>
</dbReference>
<accession>A0A918KSE6</accession>
<comment type="caution">
    <text evidence="2">The sequence shown here is derived from an EMBL/GenBank/DDBJ whole genome shotgun (WGS) entry which is preliminary data.</text>
</comment>
<dbReference type="AlphaFoldDB" id="A0A918KSE6"/>
<protein>
    <recommendedName>
        <fullName evidence="4">Lipoprotein</fullName>
    </recommendedName>
</protein>
<name>A0A918KSE6_9PROT</name>
<evidence type="ECO:0008006" key="4">
    <source>
        <dbReference type="Google" id="ProtNLM"/>
    </source>
</evidence>
<feature type="chain" id="PRO_5037526735" description="Lipoprotein" evidence="1">
    <location>
        <begin position="23"/>
        <end position="142"/>
    </location>
</feature>
<dbReference type="Proteomes" id="UP000600865">
    <property type="component" value="Unassembled WGS sequence"/>
</dbReference>
<reference evidence="2 3" key="1">
    <citation type="journal article" date="2014" name="Int. J. Syst. Evol. Microbiol.">
        <title>Complete genome sequence of Corynebacterium casei LMG S-19264T (=DSM 44701T), isolated from a smear-ripened cheese.</title>
        <authorList>
            <consortium name="US DOE Joint Genome Institute (JGI-PGF)"/>
            <person name="Walter F."/>
            <person name="Albersmeier A."/>
            <person name="Kalinowski J."/>
            <person name="Ruckert C."/>
        </authorList>
    </citation>
    <scope>NUCLEOTIDE SEQUENCE [LARGE SCALE GENOMIC DNA]</scope>
    <source>
        <strain evidence="2 3">KCTC 23968</strain>
    </source>
</reference>
<dbReference type="RefSeq" id="WP_189587062.1">
    <property type="nucleotide sequence ID" value="NZ_BMYV01000003.1"/>
</dbReference>
<proteinExistence type="predicted"/>
<evidence type="ECO:0000313" key="2">
    <source>
        <dbReference type="EMBL" id="GGX75284.1"/>
    </source>
</evidence>
<feature type="signal peptide" evidence="1">
    <location>
        <begin position="1"/>
        <end position="22"/>
    </location>
</feature>
<evidence type="ECO:0000256" key="1">
    <source>
        <dbReference type="SAM" id="SignalP"/>
    </source>
</evidence>
<organism evidence="2 3">
    <name type="scientific">Litorimonas cladophorae</name>
    <dbReference type="NCBI Taxonomy" id="1220491"/>
    <lineage>
        <taxon>Bacteria</taxon>
        <taxon>Pseudomonadati</taxon>
        <taxon>Pseudomonadota</taxon>
        <taxon>Alphaproteobacteria</taxon>
        <taxon>Maricaulales</taxon>
        <taxon>Robiginitomaculaceae</taxon>
    </lineage>
</organism>
<gene>
    <name evidence="2" type="ORF">GCM10011309_26880</name>
</gene>
<dbReference type="PROSITE" id="PS51257">
    <property type="entry name" value="PROKAR_LIPOPROTEIN"/>
    <property type="match status" value="1"/>
</dbReference>
<keyword evidence="3" id="KW-1185">Reference proteome</keyword>
<sequence>MNIKLIAALAASISLSACSTIANGKNQAVQFTTGDVEGADCVVSGGRDGAVNLKFSTPAEVQVRRAKAAIDVECSKAGYETASRTVESKMEGSTGGNVVAGGFVGLGVDAMTGAMFKYPDTIIVKMKPVGVTTPTVTGEPIS</sequence>
<keyword evidence="1" id="KW-0732">Signal</keyword>
<evidence type="ECO:0000313" key="3">
    <source>
        <dbReference type="Proteomes" id="UP000600865"/>
    </source>
</evidence>